<proteinExistence type="predicted"/>
<evidence type="ECO:0000256" key="2">
    <source>
        <dbReference type="SAM" id="MobiDB-lite"/>
    </source>
</evidence>
<feature type="compositionally biased region" description="Basic and acidic residues" evidence="2">
    <location>
        <begin position="325"/>
        <end position="334"/>
    </location>
</feature>
<protein>
    <recommendedName>
        <fullName evidence="4">Pericentriolar material 1 protein</fullName>
    </recommendedName>
</protein>
<feature type="compositionally biased region" description="Gly residues" evidence="2">
    <location>
        <begin position="296"/>
        <end position="305"/>
    </location>
</feature>
<evidence type="ECO:0000313" key="3">
    <source>
        <dbReference type="EMBL" id="JAG29861.1"/>
    </source>
</evidence>
<feature type="region of interest" description="Disordered" evidence="2">
    <location>
        <begin position="280"/>
        <end position="334"/>
    </location>
</feature>
<evidence type="ECO:0008006" key="4">
    <source>
        <dbReference type="Google" id="ProtNLM"/>
    </source>
</evidence>
<reference evidence="3" key="1">
    <citation type="journal article" date="2014" name="PLoS ONE">
        <title>Transcriptome-Based Identification of ABC Transporters in the Western Tarnished Plant Bug Lygus hesperus.</title>
        <authorList>
            <person name="Hull J.J."/>
            <person name="Chaney K."/>
            <person name="Geib S.M."/>
            <person name="Fabrick J.A."/>
            <person name="Brent C.S."/>
            <person name="Walsh D."/>
            <person name="Lavine L.C."/>
        </authorList>
    </citation>
    <scope>NUCLEOTIDE SEQUENCE</scope>
</reference>
<dbReference type="EMBL" id="GBHO01013743">
    <property type="protein sequence ID" value="JAG29861.1"/>
    <property type="molecule type" value="Transcribed_RNA"/>
</dbReference>
<dbReference type="AlphaFoldDB" id="A0A0A9YDZ6"/>
<feature type="compositionally biased region" description="Polar residues" evidence="2">
    <location>
        <begin position="482"/>
        <end position="502"/>
    </location>
</feature>
<feature type="compositionally biased region" description="Polar residues" evidence="2">
    <location>
        <begin position="977"/>
        <end position="986"/>
    </location>
</feature>
<feature type="region of interest" description="Disordered" evidence="2">
    <location>
        <begin position="696"/>
        <end position="747"/>
    </location>
</feature>
<feature type="compositionally biased region" description="Basic and acidic residues" evidence="2">
    <location>
        <begin position="306"/>
        <end position="318"/>
    </location>
</feature>
<name>A0A0A9YDZ6_LYGHE</name>
<feature type="region of interest" description="Disordered" evidence="2">
    <location>
        <begin position="932"/>
        <end position="951"/>
    </location>
</feature>
<feature type="region of interest" description="Disordered" evidence="2">
    <location>
        <begin position="974"/>
        <end position="1018"/>
    </location>
</feature>
<sequence length="1018" mass="114443">MSGVRNTGTVPKTKHNARPRRENNPVNLVPNNLDWHQEYPTQRVRKESNNYASHMSDTGDDFMFESNPWNPLAPTNRTDDDELRWSNVKSSNITPERGNMDGHMGNRVMMTAHRQDNNNGEEASANKDQLTRGRLKLKMEQSKRKFYQSQIEELQQQQAALINLRNKAIQQVKPVQMEEMQNHPPPMLLRNKAVQQVKPVQVEMDKMANLGERIQTMQEYAHIIQAFEREDAAGNLEGAEAQSSSDQLRNKLSELLSKKAQCDNILSCLEADNLGDVAGSLSSEEGDSVQYSRYGGAIGGSGGDGDSQHEAPRRRDQEMQGPEQRFPDGKQNNREIVDQSTHMIHNKELKLEEVKNKLEQLQSLLNRVERLREGKSVPRMNGDGPVNPRHGEPIPAKNCPPVSVMEKLHTKKIDLEQDMRKAKSYPQPSRMEMMGGYEHSVENWANMVNGAVANSVDYSSVSDDADVDYDESPVKLCSTTLLPSNSFPKTRQNIHHNISSSPMVGKPLSATGRVDPHRSAQSSAEPRPRHAASDDGLPSPNSTTLALQINQLQMQMEQLLVMYQSLMEKQVTTNFNPPPPPQPWLAPQPSLGFMQYMNSGPQWHQHQLLVNSLNQCCQLIWHQQRELAGLRQALAMLQEESNMFKCGGYGNNLNFDSGLLWPHQTSPQTLNNQVPPGNRANNYWDNFRSYSRQNLLSGRNKSNEGSIAESLPPPRPPTSQTDNLRRKDNSATNAQRQPPHHFENASRLRRRFNTGNPKHDQSAVFSLEQSIYSELDTVIAEAERSPQMLLQLLSQLKNLRTHHPSPFEDAQAQGFDGEMDLIERSGVLEFLPRSEEMRPSSNHTDYDVTKMDSTMVEVSRLVVRHQEMTNEVICSPEFLQHVVAVAIRGHHVHPDVVTKLEASLLKFQGTRLSDVADELLCVVASLLSPHPQSSAQLRVQPNHDDHEEEEGAVGGISLSALVTQQPQSVETELAEADQTQHGSSDNVVVFETDEGLDGHDLDLSLASPTREDRADHHQ</sequence>
<gene>
    <name evidence="3" type="ORF">CM83_70661</name>
</gene>
<feature type="coiled-coil region" evidence="1">
    <location>
        <begin position="137"/>
        <end position="171"/>
    </location>
</feature>
<keyword evidence="1" id="KW-0175">Coiled coil</keyword>
<feature type="compositionally biased region" description="Polar residues" evidence="2">
    <location>
        <begin position="696"/>
        <end position="705"/>
    </location>
</feature>
<reference evidence="3" key="2">
    <citation type="submission" date="2014-07" db="EMBL/GenBank/DDBJ databases">
        <authorList>
            <person name="Hull J."/>
        </authorList>
    </citation>
    <scope>NUCLEOTIDE SEQUENCE</scope>
</reference>
<feature type="compositionally biased region" description="Polar residues" evidence="2">
    <location>
        <begin position="1"/>
        <end position="10"/>
    </location>
</feature>
<organism evidence="3">
    <name type="scientific">Lygus hesperus</name>
    <name type="common">Western plant bug</name>
    <dbReference type="NCBI Taxonomy" id="30085"/>
    <lineage>
        <taxon>Eukaryota</taxon>
        <taxon>Metazoa</taxon>
        <taxon>Ecdysozoa</taxon>
        <taxon>Arthropoda</taxon>
        <taxon>Hexapoda</taxon>
        <taxon>Insecta</taxon>
        <taxon>Pterygota</taxon>
        <taxon>Neoptera</taxon>
        <taxon>Paraneoptera</taxon>
        <taxon>Hemiptera</taxon>
        <taxon>Heteroptera</taxon>
        <taxon>Panheteroptera</taxon>
        <taxon>Cimicomorpha</taxon>
        <taxon>Miridae</taxon>
        <taxon>Mirini</taxon>
        <taxon>Lygus</taxon>
    </lineage>
</organism>
<feature type="compositionally biased region" description="Basic and acidic residues" evidence="2">
    <location>
        <begin position="1009"/>
        <end position="1018"/>
    </location>
</feature>
<accession>A0A0A9YDZ6</accession>
<feature type="region of interest" description="Disordered" evidence="2">
    <location>
        <begin position="376"/>
        <end position="401"/>
    </location>
</feature>
<feature type="coiled-coil region" evidence="1">
    <location>
        <begin position="337"/>
        <end position="374"/>
    </location>
</feature>
<evidence type="ECO:0000256" key="1">
    <source>
        <dbReference type="SAM" id="Coils"/>
    </source>
</evidence>
<feature type="region of interest" description="Disordered" evidence="2">
    <location>
        <begin position="1"/>
        <end position="32"/>
    </location>
</feature>
<feature type="region of interest" description="Disordered" evidence="2">
    <location>
        <begin position="664"/>
        <end position="683"/>
    </location>
</feature>
<feature type="region of interest" description="Disordered" evidence="2">
    <location>
        <begin position="482"/>
        <end position="543"/>
    </location>
</feature>